<keyword evidence="2" id="KW-1185">Reference proteome</keyword>
<comment type="caution">
    <text evidence="1">The sequence shown here is derived from an EMBL/GenBank/DDBJ whole genome shotgun (WGS) entry which is preliminary data.</text>
</comment>
<name>A0A942I457_9HYPH</name>
<evidence type="ECO:0000313" key="1">
    <source>
        <dbReference type="EMBL" id="MBS3650944.1"/>
    </source>
</evidence>
<sequence>MTLHVSFHTYPHFWPFPVSWKRWSKLSDKYQLGHALRVGMKRHGVRTSKAKKYEVPDSDIAVVWSWKQHRLIEGMLSSGRHVLVLERGFLPNRKEWCSLALDGFNGRGRFAPPADNGERWRTHFAHHLKPWKEGAGEYVLVIGKGANDVSLHGASFMAWLEEQVRLLLSAGHRVVYRPHPDRPTPCPEGAELSTRTLKEDLACASFIVSFNSSTDVEAVLSGVPAVITDPGSLAYPVAAHSVLEPLSRPDRTKWCHALAWRQWTAEELRNGDAWDHVKQLLA</sequence>
<dbReference type="Proteomes" id="UP000680348">
    <property type="component" value="Unassembled WGS sequence"/>
</dbReference>
<dbReference type="RefSeq" id="WP_188256499.1">
    <property type="nucleotide sequence ID" value="NZ_JABVCF010000011.1"/>
</dbReference>
<accession>A0A942I457</accession>
<proteinExistence type="predicted"/>
<reference evidence="1" key="1">
    <citation type="submission" date="2021-04" db="EMBL/GenBank/DDBJ databases">
        <title>Pseudaminobacter soli sp. nov., isolated from paddy soil contaminated by heavy metals.</title>
        <authorList>
            <person name="Zhang K."/>
        </authorList>
    </citation>
    <scope>NUCLEOTIDE SEQUENCE</scope>
    <source>
        <strain evidence="1">19-2017</strain>
    </source>
</reference>
<dbReference type="EMBL" id="JAGWCR010000011">
    <property type="protein sequence ID" value="MBS3650944.1"/>
    <property type="molecule type" value="Genomic_DNA"/>
</dbReference>
<evidence type="ECO:0000313" key="2">
    <source>
        <dbReference type="Proteomes" id="UP000680348"/>
    </source>
</evidence>
<dbReference type="AlphaFoldDB" id="A0A942I457"/>
<protein>
    <submittedName>
        <fullName evidence="1">Uncharacterized protein</fullName>
    </submittedName>
</protein>
<organism evidence="1 2">
    <name type="scientific">Pseudaminobacter soli</name>
    <name type="common">ex Zhang et al. 2022</name>
    <dbReference type="NCBI Taxonomy" id="2831468"/>
    <lineage>
        <taxon>Bacteria</taxon>
        <taxon>Pseudomonadati</taxon>
        <taxon>Pseudomonadota</taxon>
        <taxon>Alphaproteobacteria</taxon>
        <taxon>Hyphomicrobiales</taxon>
        <taxon>Phyllobacteriaceae</taxon>
        <taxon>Pseudaminobacter</taxon>
    </lineage>
</organism>
<gene>
    <name evidence="1" type="ORF">KEU06_20225</name>
</gene>